<sequence>MGRRAAQLLLRLSFRWWLAIQEMSARQEDILSTCEAEEGKERVACHLHNNDRRSRVH</sequence>
<protein>
    <submittedName>
        <fullName evidence="2">Uncharacterized protein</fullName>
    </submittedName>
</protein>
<feature type="signal peptide" evidence="1">
    <location>
        <begin position="1"/>
        <end position="25"/>
    </location>
</feature>
<evidence type="ECO:0000256" key="1">
    <source>
        <dbReference type="SAM" id="SignalP"/>
    </source>
</evidence>
<feature type="chain" id="PRO_5002435498" evidence="1">
    <location>
        <begin position="26"/>
        <end position="57"/>
    </location>
</feature>
<dbReference type="AlphaFoldDB" id="A0A0E9XJ09"/>
<accession>A0A0E9XJ09</accession>
<reference evidence="2" key="2">
    <citation type="journal article" date="2015" name="Fish Shellfish Immunol.">
        <title>Early steps in the European eel (Anguilla anguilla)-Vibrio vulnificus interaction in the gills: Role of the RtxA13 toxin.</title>
        <authorList>
            <person name="Callol A."/>
            <person name="Pajuelo D."/>
            <person name="Ebbesson L."/>
            <person name="Teles M."/>
            <person name="MacKenzie S."/>
            <person name="Amaro C."/>
        </authorList>
    </citation>
    <scope>NUCLEOTIDE SEQUENCE</scope>
</reference>
<keyword evidence="1" id="KW-0732">Signal</keyword>
<dbReference type="EMBL" id="GBXM01005860">
    <property type="protein sequence ID" value="JAI02718.1"/>
    <property type="molecule type" value="Transcribed_RNA"/>
</dbReference>
<organism evidence="2">
    <name type="scientific">Anguilla anguilla</name>
    <name type="common">European freshwater eel</name>
    <name type="synonym">Muraena anguilla</name>
    <dbReference type="NCBI Taxonomy" id="7936"/>
    <lineage>
        <taxon>Eukaryota</taxon>
        <taxon>Metazoa</taxon>
        <taxon>Chordata</taxon>
        <taxon>Craniata</taxon>
        <taxon>Vertebrata</taxon>
        <taxon>Euteleostomi</taxon>
        <taxon>Actinopterygii</taxon>
        <taxon>Neopterygii</taxon>
        <taxon>Teleostei</taxon>
        <taxon>Anguilliformes</taxon>
        <taxon>Anguillidae</taxon>
        <taxon>Anguilla</taxon>
    </lineage>
</organism>
<proteinExistence type="predicted"/>
<reference evidence="2" key="1">
    <citation type="submission" date="2014-11" db="EMBL/GenBank/DDBJ databases">
        <authorList>
            <person name="Amaro Gonzalez C."/>
        </authorList>
    </citation>
    <scope>NUCLEOTIDE SEQUENCE</scope>
</reference>
<evidence type="ECO:0000313" key="2">
    <source>
        <dbReference type="EMBL" id="JAI02718.1"/>
    </source>
</evidence>
<name>A0A0E9XJ09_ANGAN</name>